<proteinExistence type="predicted"/>
<gene>
    <name evidence="1" type="ORF">A11S_581</name>
</gene>
<accession>M4VFY7</accession>
<dbReference type="KEGG" id="man:A11S_581"/>
<dbReference type="AlphaFoldDB" id="M4VFY7"/>
<evidence type="ECO:0000313" key="2">
    <source>
        <dbReference type="Proteomes" id="UP000011932"/>
    </source>
</evidence>
<dbReference type="HOGENOM" id="CLU_3312682_0_0_5"/>
<dbReference type="Proteomes" id="UP000011932">
    <property type="component" value="Chromosome"/>
</dbReference>
<evidence type="ECO:0000313" key="1">
    <source>
        <dbReference type="EMBL" id="AGH97405.1"/>
    </source>
</evidence>
<dbReference type="EMBL" id="CP003538">
    <property type="protein sequence ID" value="AGH97405.1"/>
    <property type="molecule type" value="Genomic_DNA"/>
</dbReference>
<organism evidence="1 2">
    <name type="scientific">Micavibrio aeruginosavorus EPB</name>
    <dbReference type="NCBI Taxonomy" id="349215"/>
    <lineage>
        <taxon>Bacteria</taxon>
        <taxon>Pseudomonadati</taxon>
        <taxon>Bdellovibrionota</taxon>
        <taxon>Bdellovibrionia</taxon>
        <taxon>Bdellovibrionales</taxon>
        <taxon>Pseudobdellovibrionaceae</taxon>
        <taxon>Micavibrio</taxon>
    </lineage>
</organism>
<reference evidence="1 2" key="1">
    <citation type="journal article" date="2013" name="ISME J.">
        <title>By their genes ye shall know them: genomic signatures of predatory bacteria.</title>
        <authorList>
            <person name="Pasternak Z."/>
            <person name="Pietrokovski S."/>
            <person name="Rotem O."/>
            <person name="Gophna U."/>
            <person name="Lurie-Weinberger M.N."/>
            <person name="Jurkevitch E."/>
        </authorList>
    </citation>
    <scope>NUCLEOTIDE SEQUENCE [LARGE SCALE GENOMIC DNA]</scope>
    <source>
        <strain evidence="1">EPB</strain>
    </source>
</reference>
<protein>
    <submittedName>
        <fullName evidence="1">Uncharacterized protein</fullName>
    </submittedName>
</protein>
<sequence>MGRAGKTRIKIETILKNGHTEKITVCLFPFLPFRSESRP</sequence>
<name>M4VFY7_9BACT</name>